<evidence type="ECO:0000313" key="1">
    <source>
        <dbReference type="EMBL" id="MBW86864.1"/>
    </source>
</evidence>
<name>A0A2P2J046_RHIMU</name>
<dbReference type="AlphaFoldDB" id="A0A2P2J046"/>
<sequence>MPVSIHLRTTSHMELLKKANTGQENYVQFMTEQGKNTCHHGIAKFEKTKNSLCLVANFPNFQIKFIPWAIKYSPNCLSFSFSTH</sequence>
<protein>
    <submittedName>
        <fullName evidence="1">Uncharacterized protein</fullName>
    </submittedName>
</protein>
<proteinExistence type="predicted"/>
<dbReference type="EMBL" id="GGEC01006381">
    <property type="protein sequence ID" value="MBW86864.1"/>
    <property type="molecule type" value="Transcribed_RNA"/>
</dbReference>
<accession>A0A2P2J046</accession>
<reference evidence="1" key="1">
    <citation type="submission" date="2018-02" db="EMBL/GenBank/DDBJ databases">
        <title>Rhizophora mucronata_Transcriptome.</title>
        <authorList>
            <person name="Meera S.P."/>
            <person name="Sreeshan A."/>
            <person name="Augustine A."/>
        </authorList>
    </citation>
    <scope>NUCLEOTIDE SEQUENCE</scope>
    <source>
        <tissue evidence="1">Leaf</tissue>
    </source>
</reference>
<organism evidence="1">
    <name type="scientific">Rhizophora mucronata</name>
    <name type="common">Asiatic mangrove</name>
    <dbReference type="NCBI Taxonomy" id="61149"/>
    <lineage>
        <taxon>Eukaryota</taxon>
        <taxon>Viridiplantae</taxon>
        <taxon>Streptophyta</taxon>
        <taxon>Embryophyta</taxon>
        <taxon>Tracheophyta</taxon>
        <taxon>Spermatophyta</taxon>
        <taxon>Magnoliopsida</taxon>
        <taxon>eudicotyledons</taxon>
        <taxon>Gunneridae</taxon>
        <taxon>Pentapetalae</taxon>
        <taxon>rosids</taxon>
        <taxon>fabids</taxon>
        <taxon>Malpighiales</taxon>
        <taxon>Rhizophoraceae</taxon>
        <taxon>Rhizophora</taxon>
    </lineage>
</organism>